<keyword evidence="1" id="KW-1133">Transmembrane helix</keyword>
<organism evidence="2 3">
    <name type="scientific">Zopfia rhizophila CBS 207.26</name>
    <dbReference type="NCBI Taxonomy" id="1314779"/>
    <lineage>
        <taxon>Eukaryota</taxon>
        <taxon>Fungi</taxon>
        <taxon>Dikarya</taxon>
        <taxon>Ascomycota</taxon>
        <taxon>Pezizomycotina</taxon>
        <taxon>Dothideomycetes</taxon>
        <taxon>Dothideomycetes incertae sedis</taxon>
        <taxon>Zopfiaceae</taxon>
        <taxon>Zopfia</taxon>
    </lineage>
</organism>
<keyword evidence="1" id="KW-0472">Membrane</keyword>
<proteinExistence type="predicted"/>
<dbReference type="EMBL" id="ML994641">
    <property type="protein sequence ID" value="KAF2183645.1"/>
    <property type="molecule type" value="Genomic_DNA"/>
</dbReference>
<sequence length="154" mass="17666">MQTHIMISFLTRSSAYWVRNVIAVCFILLNSRLWPRRSGTVYCISSNMSFCCRTAIRNAERQCRDRKGNVLLPWYIFLLHMTMWSQQLINTIPVLAAVSTESFFAFTNANTGILYTSCAKRFMIGIMIPLPASRNDGSIWYITECSSRSTIEVV</sequence>
<dbReference type="Proteomes" id="UP000800200">
    <property type="component" value="Unassembled WGS sequence"/>
</dbReference>
<evidence type="ECO:0000313" key="2">
    <source>
        <dbReference type="EMBL" id="KAF2183645.1"/>
    </source>
</evidence>
<keyword evidence="3" id="KW-1185">Reference proteome</keyword>
<reference evidence="2" key="1">
    <citation type="journal article" date="2020" name="Stud. Mycol.">
        <title>101 Dothideomycetes genomes: a test case for predicting lifestyles and emergence of pathogens.</title>
        <authorList>
            <person name="Haridas S."/>
            <person name="Albert R."/>
            <person name="Binder M."/>
            <person name="Bloem J."/>
            <person name="Labutti K."/>
            <person name="Salamov A."/>
            <person name="Andreopoulos B."/>
            <person name="Baker S."/>
            <person name="Barry K."/>
            <person name="Bills G."/>
            <person name="Bluhm B."/>
            <person name="Cannon C."/>
            <person name="Castanera R."/>
            <person name="Culley D."/>
            <person name="Daum C."/>
            <person name="Ezra D."/>
            <person name="Gonzalez J."/>
            <person name="Henrissat B."/>
            <person name="Kuo A."/>
            <person name="Liang C."/>
            <person name="Lipzen A."/>
            <person name="Lutzoni F."/>
            <person name="Magnuson J."/>
            <person name="Mondo S."/>
            <person name="Nolan M."/>
            <person name="Ohm R."/>
            <person name="Pangilinan J."/>
            <person name="Park H.-J."/>
            <person name="Ramirez L."/>
            <person name="Alfaro M."/>
            <person name="Sun H."/>
            <person name="Tritt A."/>
            <person name="Yoshinaga Y."/>
            <person name="Zwiers L.-H."/>
            <person name="Turgeon B."/>
            <person name="Goodwin S."/>
            <person name="Spatafora J."/>
            <person name="Crous P."/>
            <person name="Grigoriev I."/>
        </authorList>
    </citation>
    <scope>NUCLEOTIDE SEQUENCE</scope>
    <source>
        <strain evidence="2">CBS 207.26</strain>
    </source>
</reference>
<accession>A0A6A6DXZ3</accession>
<feature type="transmembrane region" description="Helical" evidence="1">
    <location>
        <begin position="16"/>
        <end position="34"/>
    </location>
</feature>
<dbReference type="AlphaFoldDB" id="A0A6A6DXZ3"/>
<keyword evidence="1" id="KW-0812">Transmembrane</keyword>
<evidence type="ECO:0000256" key="1">
    <source>
        <dbReference type="SAM" id="Phobius"/>
    </source>
</evidence>
<evidence type="ECO:0000313" key="3">
    <source>
        <dbReference type="Proteomes" id="UP000800200"/>
    </source>
</evidence>
<protein>
    <submittedName>
        <fullName evidence="2">Uncharacterized protein</fullName>
    </submittedName>
</protein>
<gene>
    <name evidence="2" type="ORF">K469DRAFT_205389</name>
</gene>
<name>A0A6A6DXZ3_9PEZI</name>